<dbReference type="EMBL" id="KY619305">
    <property type="protein sequence ID" value="AQY55290.1"/>
    <property type="molecule type" value="Genomic_DNA"/>
</dbReference>
<reference evidence="1" key="1">
    <citation type="submission" date="2017-02" db="EMBL/GenBank/DDBJ databases">
        <title>Characterization of a new coliphage vB_EcoS_ESCO41.</title>
        <authorList>
            <person name="Trotereau A."/>
            <person name="Schouler C."/>
        </authorList>
    </citation>
    <scope>NUCLEOTIDE SEQUENCE [LARGE SCALE GENOMIC DNA]</scope>
</reference>
<evidence type="ECO:0000313" key="2">
    <source>
        <dbReference type="Proteomes" id="UP000222601"/>
    </source>
</evidence>
<sequence>MSFKVTLSERLPDFQLPVKFVLPNGVEATFAFTVKALTSSELNATLKNAEKQTGAQFVKSLASGWELEDEFNDENINKLVDSYPAVVGGLISTYTQALAGYRVKN</sequence>
<dbReference type="InterPro" id="IPR014859">
    <property type="entry name" value="Phage_TAC_4"/>
</dbReference>
<accession>A0A1U9WR21</accession>
<gene>
    <name evidence="1" type="ORF">ESCO41_00063</name>
</gene>
<organism evidence="1">
    <name type="scientific">Escherichia phage vB_EcoS_ESCO41</name>
    <dbReference type="NCBI Taxonomy" id="2496547"/>
    <lineage>
        <taxon>Viruses</taxon>
        <taxon>Duplodnaviria</taxon>
        <taxon>Heunggongvirae</taxon>
        <taxon>Uroviricota</taxon>
        <taxon>Caudoviricetes</taxon>
        <taxon>Drexlerviridae</taxon>
        <taxon>Nouzillyvirus</taxon>
        <taxon>Nouzillyvirus ESCO41</taxon>
    </lineage>
</organism>
<protein>
    <recommendedName>
        <fullName evidence="3">Tail assembly chaperone</fullName>
    </recommendedName>
</protein>
<evidence type="ECO:0000313" key="1">
    <source>
        <dbReference type="EMBL" id="AQY55290.1"/>
    </source>
</evidence>
<keyword evidence="2" id="KW-1185">Reference proteome</keyword>
<evidence type="ECO:0008006" key="3">
    <source>
        <dbReference type="Google" id="ProtNLM"/>
    </source>
</evidence>
<name>A0A1U9WR21_9CAUD</name>
<dbReference type="Pfam" id="PF08748">
    <property type="entry name" value="Phage_TAC_4"/>
    <property type="match status" value="1"/>
</dbReference>
<dbReference type="Proteomes" id="UP000222601">
    <property type="component" value="Segment"/>
</dbReference>
<proteinExistence type="predicted"/>